<protein>
    <submittedName>
        <fullName evidence="1">Uncharacterized protein</fullName>
    </submittedName>
</protein>
<accession>A0A502BWB0</accession>
<evidence type="ECO:0000313" key="2">
    <source>
        <dbReference type="Proteomes" id="UP000319486"/>
    </source>
</evidence>
<name>A0A502BWB0_9GAMM</name>
<organism evidence="1 2">
    <name type="scientific">Rhodanobacter glycinis</name>
    <dbReference type="NCBI Taxonomy" id="582702"/>
    <lineage>
        <taxon>Bacteria</taxon>
        <taxon>Pseudomonadati</taxon>
        <taxon>Pseudomonadota</taxon>
        <taxon>Gammaproteobacteria</taxon>
        <taxon>Lysobacterales</taxon>
        <taxon>Rhodanobacteraceae</taxon>
        <taxon>Rhodanobacter</taxon>
    </lineage>
</organism>
<dbReference type="Pfam" id="PF20137">
    <property type="entry name" value="BubE"/>
    <property type="match status" value="1"/>
</dbReference>
<dbReference type="Proteomes" id="UP000319486">
    <property type="component" value="Unassembled WGS sequence"/>
</dbReference>
<gene>
    <name evidence="1" type="ORF">EAH88_18700</name>
</gene>
<dbReference type="AlphaFoldDB" id="A0A502BWB0"/>
<reference evidence="1 2" key="1">
    <citation type="journal article" date="2019" name="Environ. Microbiol.">
        <title>Species interactions and distinct microbial communities in high Arctic permafrost affected cryosols are associated with the CH4 and CO2 gas fluxes.</title>
        <authorList>
            <person name="Altshuler I."/>
            <person name="Hamel J."/>
            <person name="Turney S."/>
            <person name="Magnuson E."/>
            <person name="Levesque R."/>
            <person name="Greer C."/>
            <person name="Whyte L.G."/>
        </authorList>
    </citation>
    <scope>NUCLEOTIDE SEQUENCE [LARGE SCALE GENOMIC DNA]</scope>
    <source>
        <strain evidence="1 2">S13Y</strain>
    </source>
</reference>
<dbReference type="InterPro" id="IPR045384">
    <property type="entry name" value="DUF6527"/>
</dbReference>
<comment type="caution">
    <text evidence="1">The sequence shown here is derived from an EMBL/GenBank/DDBJ whole genome shotgun (WGS) entry which is preliminary data.</text>
</comment>
<dbReference type="RefSeq" id="WP_140656236.1">
    <property type="nucleotide sequence ID" value="NZ_RCZO01000015.1"/>
</dbReference>
<evidence type="ECO:0000313" key="1">
    <source>
        <dbReference type="EMBL" id="TPG04139.1"/>
    </source>
</evidence>
<proteinExistence type="predicted"/>
<dbReference type="EMBL" id="RCZO01000015">
    <property type="protein sequence ID" value="TPG04139.1"/>
    <property type="molecule type" value="Genomic_DNA"/>
</dbReference>
<keyword evidence="2" id="KW-1185">Reference proteome</keyword>
<sequence>MKHDVLEPRFIKAVPRDLEPGVLYVSMEYGTVVHSCCCGCGFEVVTPLTPTDWRLTFDGEGVSLWPSVGSWYLPCQSHYVIEDNRVWEAGPWSKARIEAELSRDKRAKTKFYSRSDTTIEPSDAPIDAPASRSSEVRLTGLVVRLRRWFF</sequence>